<dbReference type="AlphaFoldDB" id="A0ABD5W770"/>
<evidence type="ECO:0000313" key="2">
    <source>
        <dbReference type="Proteomes" id="UP001596445"/>
    </source>
</evidence>
<dbReference type="SUPFAM" id="SSF52540">
    <property type="entry name" value="P-loop containing nucleoside triphosphate hydrolases"/>
    <property type="match status" value="1"/>
</dbReference>
<evidence type="ECO:0000313" key="1">
    <source>
        <dbReference type="EMBL" id="MFC7060011.1"/>
    </source>
</evidence>
<organism evidence="1 2">
    <name type="scientific">Halovenus salina</name>
    <dbReference type="NCBI Taxonomy" id="1510225"/>
    <lineage>
        <taxon>Archaea</taxon>
        <taxon>Methanobacteriati</taxon>
        <taxon>Methanobacteriota</taxon>
        <taxon>Stenosarchaea group</taxon>
        <taxon>Halobacteria</taxon>
        <taxon>Halobacteriales</taxon>
        <taxon>Haloarculaceae</taxon>
        <taxon>Halovenus</taxon>
    </lineage>
</organism>
<gene>
    <name evidence="1" type="ORF">ACFQQG_19590</name>
</gene>
<keyword evidence="2" id="KW-1185">Reference proteome</keyword>
<reference evidence="1 2" key="1">
    <citation type="journal article" date="2019" name="Int. J. Syst. Evol. Microbiol.">
        <title>The Global Catalogue of Microorganisms (GCM) 10K type strain sequencing project: providing services to taxonomists for standard genome sequencing and annotation.</title>
        <authorList>
            <consortium name="The Broad Institute Genomics Platform"/>
            <consortium name="The Broad Institute Genome Sequencing Center for Infectious Disease"/>
            <person name="Wu L."/>
            <person name="Ma J."/>
        </authorList>
    </citation>
    <scope>NUCLEOTIDE SEQUENCE [LARGE SCALE GENOMIC DNA]</scope>
    <source>
        <strain evidence="1 2">JCM 30072</strain>
    </source>
</reference>
<comment type="caution">
    <text evidence="1">The sequence shown here is derived from an EMBL/GenBank/DDBJ whole genome shotgun (WGS) entry which is preliminary data.</text>
</comment>
<dbReference type="RefSeq" id="WP_382187391.1">
    <property type="nucleotide sequence ID" value="NZ_JBHSZI010000005.1"/>
</dbReference>
<dbReference type="InterPro" id="IPR027417">
    <property type="entry name" value="P-loop_NTPase"/>
</dbReference>
<name>A0ABD5W770_9EURY</name>
<dbReference type="Proteomes" id="UP001596445">
    <property type="component" value="Unassembled WGS sequence"/>
</dbReference>
<accession>A0ABD5W770</accession>
<proteinExistence type="predicted"/>
<protein>
    <submittedName>
        <fullName evidence="1">Uncharacterized protein</fullName>
    </submittedName>
</protein>
<sequence length="420" mass="46987">MTESVLSRSIAGFCPESEVPIVEVPASTPAMEARIALSMVAELRERGVPIRDILVVSRDLDGYEDLLVRAAIRHDIAPTIWTQLRLVETLPYRMCKTLCDIFAADQVTFETVVMPLAFGWVPPEPLDEWPLDMSPVREMSHQAPTDAVSIEGWQTRVSEQSWGNDQLLSYLEWVMACPERPSPEQSTDILGGVLQRYREYVLPIRKERDGPALLETERAVRAVTRMDDLIERVARTYGQRLELDWSEQSWDRIAGLCESYATQRPGRREHANARALDIIEANDAWGREVPYVIAVGLSAGVWPQQQESLVPVSLQDSVRRGEEGLDQVAPRLGWSGIKDYDQFADTVAAATKGVVLTRHTTGSDGGDRRRSPLLESVPVERVSRSSAVGLLEVERRIPEELESFLPNADSSEGRLKGDES</sequence>
<dbReference type="EMBL" id="JBHSZI010000005">
    <property type="protein sequence ID" value="MFC7060011.1"/>
    <property type="molecule type" value="Genomic_DNA"/>
</dbReference>